<name>A0A4U5JMA3_9GAMM</name>
<comment type="caution">
    <text evidence="1">The sequence shown here is derived from an EMBL/GenBank/DDBJ whole genome shotgun (WGS) entry which is preliminary data.</text>
</comment>
<dbReference type="EMBL" id="SZUA01000002">
    <property type="protein sequence ID" value="TKR30674.1"/>
    <property type="molecule type" value="Genomic_DNA"/>
</dbReference>
<accession>A0A4U5JMA3</accession>
<dbReference type="OrthoDB" id="8853090at2"/>
<gene>
    <name evidence="1" type="ORF">FCE95_11240</name>
</gene>
<protein>
    <submittedName>
        <fullName evidence="1">Uncharacterized protein</fullName>
    </submittedName>
</protein>
<keyword evidence="2" id="KW-1185">Reference proteome</keyword>
<sequence>MQDRPFTDIGSALASIDGFSGLPEDFVLAISDDMQDPMGAGMAIVADRILARGWLPAGFEQREGFRLYRYGSQDI</sequence>
<evidence type="ECO:0000313" key="1">
    <source>
        <dbReference type="EMBL" id="TKR30674.1"/>
    </source>
</evidence>
<dbReference type="AlphaFoldDB" id="A0A4U5JMA3"/>
<dbReference type="RefSeq" id="WP_137267105.1">
    <property type="nucleotide sequence ID" value="NZ_SZUA01000002.1"/>
</dbReference>
<proteinExistence type="predicted"/>
<organism evidence="1 2">
    <name type="scientific">Luteimonas gilva</name>
    <dbReference type="NCBI Taxonomy" id="2572684"/>
    <lineage>
        <taxon>Bacteria</taxon>
        <taxon>Pseudomonadati</taxon>
        <taxon>Pseudomonadota</taxon>
        <taxon>Gammaproteobacteria</taxon>
        <taxon>Lysobacterales</taxon>
        <taxon>Lysobacteraceae</taxon>
        <taxon>Luteimonas</taxon>
    </lineage>
</organism>
<dbReference type="Proteomes" id="UP000308707">
    <property type="component" value="Unassembled WGS sequence"/>
</dbReference>
<evidence type="ECO:0000313" key="2">
    <source>
        <dbReference type="Proteomes" id="UP000308707"/>
    </source>
</evidence>
<reference evidence="1 2" key="1">
    <citation type="submission" date="2019-04" db="EMBL/GenBank/DDBJ databases">
        <title>Reference strain of H23.</title>
        <authorList>
            <person name="Luo X."/>
        </authorList>
    </citation>
    <scope>NUCLEOTIDE SEQUENCE [LARGE SCALE GENOMIC DNA]</scope>
    <source>
        <strain evidence="1 2">H23</strain>
    </source>
</reference>